<evidence type="ECO:0000259" key="2">
    <source>
        <dbReference type="Pfam" id="PF20091"/>
    </source>
</evidence>
<organism evidence="3 4">
    <name type="scientific">Nonomuraea indica</name>
    <dbReference type="NCBI Taxonomy" id="1581193"/>
    <lineage>
        <taxon>Bacteria</taxon>
        <taxon>Bacillati</taxon>
        <taxon>Actinomycetota</taxon>
        <taxon>Actinomycetes</taxon>
        <taxon>Streptosporangiales</taxon>
        <taxon>Streptosporangiaceae</taxon>
        <taxon>Nonomuraea</taxon>
    </lineage>
</organism>
<comment type="caution">
    <text evidence="3">The sequence shown here is derived from an EMBL/GenBank/DDBJ whole genome shotgun (WGS) entry which is preliminary data.</text>
</comment>
<evidence type="ECO:0000256" key="1">
    <source>
        <dbReference type="SAM" id="SignalP"/>
    </source>
</evidence>
<dbReference type="Proteomes" id="UP001612928">
    <property type="component" value="Unassembled WGS sequence"/>
</dbReference>
<dbReference type="InterPro" id="IPR045394">
    <property type="entry name" value="Abhydrolase_dom"/>
</dbReference>
<feature type="signal peptide" evidence="1">
    <location>
        <begin position="1"/>
        <end position="25"/>
    </location>
</feature>
<evidence type="ECO:0000313" key="4">
    <source>
        <dbReference type="Proteomes" id="UP001612928"/>
    </source>
</evidence>
<dbReference type="RefSeq" id="WP_397018154.1">
    <property type="nucleotide sequence ID" value="NZ_JBITMB010000001.1"/>
</dbReference>
<feature type="domain" description="Alpha/beta hydrolase" evidence="2">
    <location>
        <begin position="85"/>
        <end position="414"/>
    </location>
</feature>
<evidence type="ECO:0000313" key="3">
    <source>
        <dbReference type="EMBL" id="MFI7438635.1"/>
    </source>
</evidence>
<sequence length="446" mass="47638">MLTRSRLRRSLILTLVVASALPAGAARGTADQRRASPPRERAAEDRLIPRNVTWAGWHGGTPYLRHDGLFVGRTSTGAFRVPYQITAPVDAEKGNGTVLVEPSHFAIGLGARDVYLRPRLLFGRGFAHAGIGWSTADFGPGQNLRILDPKVPGTVVEGGTAEGGGRTDPEIVTEFARALSRDPVARKTLGELGRTYATGFSDSSVPVLDLVTSGRARGVFDLALPFTTEGADPQPALLAGRFDGRLVIVNSEAETSATLLDRGVVPGRYRFYAVAGSPHVPDHLEIPSFATRTTPASWEPALRAHFLQADRWVRDGDAPPASYHLKTAGGGVVRDANGNALAVDVQGRPAPRPPYVELGEARYVAGFVGGYDAVRTIGQLGFASHAGYLAAFRGRLLAQLAAGQITREEAVAMRARAALCPPLTYTQTYRDHYADFVAMRPCPSSA</sequence>
<dbReference type="Pfam" id="PF20091">
    <property type="entry name" value="Abhydrolase_10"/>
    <property type="match status" value="1"/>
</dbReference>
<gene>
    <name evidence="3" type="ORF">ACIBP5_01560</name>
</gene>
<feature type="chain" id="PRO_5047424535" evidence="1">
    <location>
        <begin position="26"/>
        <end position="446"/>
    </location>
</feature>
<keyword evidence="4" id="KW-1185">Reference proteome</keyword>
<dbReference type="GO" id="GO:0016787">
    <property type="term" value="F:hydrolase activity"/>
    <property type="evidence" value="ECO:0007669"/>
    <property type="project" value="UniProtKB-KW"/>
</dbReference>
<proteinExistence type="predicted"/>
<reference evidence="3 4" key="1">
    <citation type="submission" date="2024-10" db="EMBL/GenBank/DDBJ databases">
        <title>The Natural Products Discovery Center: Release of the First 8490 Sequenced Strains for Exploring Actinobacteria Biosynthetic Diversity.</title>
        <authorList>
            <person name="Kalkreuter E."/>
            <person name="Kautsar S.A."/>
            <person name="Yang D."/>
            <person name="Bader C.D."/>
            <person name="Teijaro C.N."/>
            <person name="Fluegel L."/>
            <person name="Davis C.M."/>
            <person name="Simpson J.R."/>
            <person name="Lauterbach L."/>
            <person name="Steele A.D."/>
            <person name="Gui C."/>
            <person name="Meng S."/>
            <person name="Li G."/>
            <person name="Viehrig K."/>
            <person name="Ye F."/>
            <person name="Su P."/>
            <person name="Kiefer A.F."/>
            <person name="Nichols A."/>
            <person name="Cepeda A.J."/>
            <person name="Yan W."/>
            <person name="Fan B."/>
            <person name="Jiang Y."/>
            <person name="Adhikari A."/>
            <person name="Zheng C.-J."/>
            <person name="Schuster L."/>
            <person name="Cowan T.M."/>
            <person name="Smanski M.J."/>
            <person name="Chevrette M.G."/>
            <person name="De Carvalho L.P.S."/>
            <person name="Shen B."/>
        </authorList>
    </citation>
    <scope>NUCLEOTIDE SEQUENCE [LARGE SCALE GENOMIC DNA]</scope>
    <source>
        <strain evidence="3 4">NPDC049503</strain>
    </source>
</reference>
<keyword evidence="1" id="KW-0732">Signal</keyword>
<name>A0ABW7ZVS6_9ACTN</name>
<accession>A0ABW7ZVS6</accession>
<dbReference type="EMBL" id="JBITMB010000001">
    <property type="protein sequence ID" value="MFI7438635.1"/>
    <property type="molecule type" value="Genomic_DNA"/>
</dbReference>
<keyword evidence="3" id="KW-0378">Hydrolase</keyword>
<protein>
    <submittedName>
        <fullName evidence="3">Alpha/beta hydrolase domain-containing protein</fullName>
    </submittedName>
</protein>